<dbReference type="EMBL" id="CATNWA010017046">
    <property type="protein sequence ID" value="CAI9597563.1"/>
    <property type="molecule type" value="Genomic_DNA"/>
</dbReference>
<proteinExistence type="predicted"/>
<reference evidence="1" key="1">
    <citation type="submission" date="2023-05" db="EMBL/GenBank/DDBJ databases">
        <authorList>
            <person name="Stuckert A."/>
        </authorList>
    </citation>
    <scope>NUCLEOTIDE SEQUENCE</scope>
</reference>
<comment type="caution">
    <text evidence="1">The sequence shown here is derived from an EMBL/GenBank/DDBJ whole genome shotgun (WGS) entry which is preliminary data.</text>
</comment>
<evidence type="ECO:0000313" key="2">
    <source>
        <dbReference type="Proteomes" id="UP001162483"/>
    </source>
</evidence>
<keyword evidence="2" id="KW-1185">Reference proteome</keyword>
<sequence>MRRCIGIPCSAYLVLSPVMRPLQRPRPFPPVDAGIRLPCSGRCDVGTYRCRNRRQI</sequence>
<gene>
    <name evidence="1" type="ORF">SPARVUS_LOCUS12269378</name>
</gene>
<protein>
    <submittedName>
        <fullName evidence="1">Uncharacterized protein</fullName>
    </submittedName>
</protein>
<name>A0ABN9FLW9_9NEOB</name>
<dbReference type="Proteomes" id="UP001162483">
    <property type="component" value="Unassembled WGS sequence"/>
</dbReference>
<organism evidence="1 2">
    <name type="scientific">Staurois parvus</name>
    <dbReference type="NCBI Taxonomy" id="386267"/>
    <lineage>
        <taxon>Eukaryota</taxon>
        <taxon>Metazoa</taxon>
        <taxon>Chordata</taxon>
        <taxon>Craniata</taxon>
        <taxon>Vertebrata</taxon>
        <taxon>Euteleostomi</taxon>
        <taxon>Amphibia</taxon>
        <taxon>Batrachia</taxon>
        <taxon>Anura</taxon>
        <taxon>Neobatrachia</taxon>
        <taxon>Ranoidea</taxon>
        <taxon>Ranidae</taxon>
        <taxon>Staurois</taxon>
    </lineage>
</organism>
<evidence type="ECO:0000313" key="1">
    <source>
        <dbReference type="EMBL" id="CAI9597563.1"/>
    </source>
</evidence>
<accession>A0ABN9FLW9</accession>